<accession>A0A0D2BAC0</accession>
<sequence>MPTFRRTGVVVFTLLALHPILSEVLYPLTFLIRNHPRFLKTVNELPKHKIKWQNDVRNCEDVVLDESSGTAIFSCDPGRDKWNTVMGTFISATDMTGWIYYYQYAQGSLEDGNISKMEIEGFSDEKKAVFHPLGMAFLPETRKLYVINHGEHPPGMEIFKVNDATNKLTYERTVKNALMRTPNSVLPISEHEIYFTNDHYYPVRENKLLSMAENFLKIARGNVVYMNLKTQEAKIVAQVGFANGIARLNSTHIALASTTGLSVYVFEIGADHELHQTLRIECNFWVDNLKTDANGKLLITGHPQPLLLEKVGKEQHKYNLDAGRTDGLDPAGRPHAPSWVAEWDGNAEGKIKNLYIGSDYGMSTSTVRDVNRGVGFIVGLYERGILQFQQ</sequence>
<dbReference type="SUPFAM" id="SSF63829">
    <property type="entry name" value="Calcium-dependent phosphotriesterase"/>
    <property type="match status" value="1"/>
</dbReference>
<reference evidence="2 3" key="1">
    <citation type="submission" date="2015-01" db="EMBL/GenBank/DDBJ databases">
        <title>The Genome Sequence of Ochroconis gallopava CBS43764.</title>
        <authorList>
            <consortium name="The Broad Institute Genomics Platform"/>
            <person name="Cuomo C."/>
            <person name="de Hoog S."/>
            <person name="Gorbushina A."/>
            <person name="Stielow B."/>
            <person name="Teixiera M."/>
            <person name="Abouelleil A."/>
            <person name="Chapman S.B."/>
            <person name="Priest M."/>
            <person name="Young S.K."/>
            <person name="Wortman J."/>
            <person name="Nusbaum C."/>
            <person name="Birren B."/>
        </authorList>
    </citation>
    <scope>NUCLEOTIDE SEQUENCE [LARGE SCALE GENOMIC DNA]</scope>
    <source>
        <strain evidence="2 3">CBS 43764</strain>
    </source>
</reference>
<evidence type="ECO:0008006" key="4">
    <source>
        <dbReference type="Google" id="ProtNLM"/>
    </source>
</evidence>
<name>A0A0D2BAC0_9PEZI</name>
<protein>
    <recommendedName>
        <fullName evidence="4">Calcium-dependent phosphotriesterase</fullName>
    </recommendedName>
</protein>
<proteinExistence type="predicted"/>
<dbReference type="PANTHER" id="PTHR11799:SF30">
    <property type="entry name" value="SERUM PARAOXONASE_ARYLESTERASE 2"/>
    <property type="match status" value="1"/>
</dbReference>
<feature type="chain" id="PRO_5002238991" description="Calcium-dependent phosphotriesterase" evidence="1">
    <location>
        <begin position="23"/>
        <end position="390"/>
    </location>
</feature>
<dbReference type="RefSeq" id="XP_016218143.1">
    <property type="nucleotide sequence ID" value="XM_016354048.1"/>
</dbReference>
<dbReference type="InterPro" id="IPR051288">
    <property type="entry name" value="Serum_paraoxonase/arylesterase"/>
</dbReference>
<dbReference type="AlphaFoldDB" id="A0A0D2BAC0"/>
<organism evidence="2 3">
    <name type="scientific">Verruconis gallopava</name>
    <dbReference type="NCBI Taxonomy" id="253628"/>
    <lineage>
        <taxon>Eukaryota</taxon>
        <taxon>Fungi</taxon>
        <taxon>Dikarya</taxon>
        <taxon>Ascomycota</taxon>
        <taxon>Pezizomycotina</taxon>
        <taxon>Dothideomycetes</taxon>
        <taxon>Pleosporomycetidae</taxon>
        <taxon>Venturiales</taxon>
        <taxon>Sympoventuriaceae</taxon>
        <taxon>Verruconis</taxon>
    </lineage>
</organism>
<dbReference type="GeneID" id="27309167"/>
<dbReference type="Gene3D" id="2.120.10.30">
    <property type="entry name" value="TolB, C-terminal domain"/>
    <property type="match status" value="1"/>
</dbReference>
<keyword evidence="1" id="KW-0732">Signal</keyword>
<evidence type="ECO:0000313" key="3">
    <source>
        <dbReference type="Proteomes" id="UP000053259"/>
    </source>
</evidence>
<gene>
    <name evidence="2" type="ORF">PV09_01194</name>
</gene>
<keyword evidence="3" id="KW-1185">Reference proteome</keyword>
<dbReference type="EMBL" id="KN847531">
    <property type="protein sequence ID" value="KIW08274.1"/>
    <property type="molecule type" value="Genomic_DNA"/>
</dbReference>
<dbReference type="Proteomes" id="UP000053259">
    <property type="component" value="Unassembled WGS sequence"/>
</dbReference>
<dbReference type="InterPro" id="IPR011042">
    <property type="entry name" value="6-blade_b-propeller_TolB-like"/>
</dbReference>
<evidence type="ECO:0000313" key="2">
    <source>
        <dbReference type="EMBL" id="KIW08274.1"/>
    </source>
</evidence>
<dbReference type="InParanoid" id="A0A0D2BAC0"/>
<dbReference type="OrthoDB" id="5307922at2759"/>
<dbReference type="PANTHER" id="PTHR11799">
    <property type="entry name" value="PARAOXONASE"/>
    <property type="match status" value="1"/>
</dbReference>
<dbReference type="HOGENOM" id="CLU_035172_0_0_1"/>
<evidence type="ECO:0000256" key="1">
    <source>
        <dbReference type="SAM" id="SignalP"/>
    </source>
</evidence>
<feature type="signal peptide" evidence="1">
    <location>
        <begin position="1"/>
        <end position="22"/>
    </location>
</feature>
<dbReference type="VEuPathDB" id="FungiDB:PV09_01194"/>